<feature type="compositionally biased region" description="Acidic residues" evidence="1">
    <location>
        <begin position="247"/>
        <end position="258"/>
    </location>
</feature>
<gene>
    <name evidence="2" type="ORF">TOPH_08379</name>
</gene>
<evidence type="ECO:0000313" key="2">
    <source>
        <dbReference type="EMBL" id="KND86984.1"/>
    </source>
</evidence>
<organism evidence="2 3">
    <name type="scientific">Tolypocladium ophioglossoides (strain CBS 100239)</name>
    <name type="common">Snaketongue truffleclub</name>
    <name type="synonym">Elaphocordyceps ophioglossoides</name>
    <dbReference type="NCBI Taxonomy" id="1163406"/>
    <lineage>
        <taxon>Eukaryota</taxon>
        <taxon>Fungi</taxon>
        <taxon>Dikarya</taxon>
        <taxon>Ascomycota</taxon>
        <taxon>Pezizomycotina</taxon>
        <taxon>Sordariomycetes</taxon>
        <taxon>Hypocreomycetidae</taxon>
        <taxon>Hypocreales</taxon>
        <taxon>Ophiocordycipitaceae</taxon>
        <taxon>Tolypocladium</taxon>
    </lineage>
</organism>
<feature type="compositionally biased region" description="Basic and acidic residues" evidence="1">
    <location>
        <begin position="120"/>
        <end position="141"/>
    </location>
</feature>
<feature type="region of interest" description="Disordered" evidence="1">
    <location>
        <begin position="108"/>
        <end position="162"/>
    </location>
</feature>
<feature type="region of interest" description="Disordered" evidence="1">
    <location>
        <begin position="237"/>
        <end position="259"/>
    </location>
</feature>
<dbReference type="OrthoDB" id="5082539at2759"/>
<protein>
    <submittedName>
        <fullName evidence="2">Uncharacterized protein</fullName>
    </submittedName>
</protein>
<comment type="caution">
    <text evidence="2">The sequence shown here is derived from an EMBL/GenBank/DDBJ whole genome shotgun (WGS) entry which is preliminary data.</text>
</comment>
<dbReference type="AlphaFoldDB" id="A0A0L0MYV3"/>
<evidence type="ECO:0000313" key="3">
    <source>
        <dbReference type="Proteomes" id="UP000036947"/>
    </source>
</evidence>
<accession>A0A0L0MYV3</accession>
<name>A0A0L0MYV3_TOLOC</name>
<sequence length="461" mass="50336">MQPLHHANAVDGPEGYGMTVGLLSDPCAPCTADFDAVHRPGCLASGVPEIFVVEVDAGDRRTAMCKVGERMGNLLKAGSRAPAARPHRRSALSSTNFLVLIMSDKESSISPADVGSNDPEGERECQERQDEQEHAVEDGNDPRVVADGPLEDSRRSSAWGDGGEYMAAQDREKLSPYESTWPALPIRPGTEMSQGYCFPGFGRVARFDPPMTLQVQHDQLGRHPSIDRVMHHALSPERSSVSRLPVVEEDSESDNDTDDTIRGLVTRAQAPRILRVVNVDADPEPVVNPRELEGRQSPGIGSPTSPIHGHRLPERRGACMPAPESTNGNSGNLTRHNAQKQRTTQLKTTNNNAGRKGSVDSVMSDSSAFEARMARHSKDLPELSSPDSIARIARGVESTADAFRWTRPWKRKLLDEPGVWLCHGCESVLHGAEGALARELLKLKSSVEREPGCYLRQRYGT</sequence>
<dbReference type="EMBL" id="LFRF01000044">
    <property type="protein sequence ID" value="KND86984.1"/>
    <property type="molecule type" value="Genomic_DNA"/>
</dbReference>
<proteinExistence type="predicted"/>
<feature type="compositionally biased region" description="Polar residues" evidence="1">
    <location>
        <begin position="324"/>
        <end position="353"/>
    </location>
</feature>
<reference evidence="2 3" key="1">
    <citation type="journal article" date="2015" name="BMC Genomics">
        <title>The genome of the truffle-parasite Tolypocladium ophioglossoides and the evolution of antifungal peptaibiotics.</title>
        <authorList>
            <person name="Quandt C.A."/>
            <person name="Bushley K.E."/>
            <person name="Spatafora J.W."/>
        </authorList>
    </citation>
    <scope>NUCLEOTIDE SEQUENCE [LARGE SCALE GENOMIC DNA]</scope>
    <source>
        <strain evidence="2 3">CBS 100239</strain>
    </source>
</reference>
<keyword evidence="3" id="KW-1185">Reference proteome</keyword>
<feature type="region of interest" description="Disordered" evidence="1">
    <location>
        <begin position="285"/>
        <end position="361"/>
    </location>
</feature>
<dbReference type="Proteomes" id="UP000036947">
    <property type="component" value="Unassembled WGS sequence"/>
</dbReference>
<evidence type="ECO:0000256" key="1">
    <source>
        <dbReference type="SAM" id="MobiDB-lite"/>
    </source>
</evidence>